<name>A0A843XM41_COLES</name>
<comment type="caution">
    <text evidence="1">The sequence shown here is derived from an EMBL/GenBank/DDBJ whole genome shotgun (WGS) entry which is preliminary data.</text>
</comment>
<dbReference type="Proteomes" id="UP000652761">
    <property type="component" value="Unassembled WGS sequence"/>
</dbReference>
<dbReference type="AlphaFoldDB" id="A0A843XM41"/>
<gene>
    <name evidence="1" type="ORF">Taro_053777</name>
</gene>
<proteinExistence type="predicted"/>
<evidence type="ECO:0000313" key="2">
    <source>
        <dbReference type="Proteomes" id="UP000652761"/>
    </source>
</evidence>
<sequence>MQRNFEGLTQTELSKLCSARGGCYGRFPGDSAFRSGFRHALAVRTSHGAGEMSCRGWFACSSRRSDLGRASRIRVPTCEGDGAPGRILNVIGRPVTFRFLNATYGGSRFEGDITPRHDLSRESYCD</sequence>
<protein>
    <submittedName>
        <fullName evidence="1">Uncharacterized protein</fullName>
    </submittedName>
</protein>
<accession>A0A843XM41</accession>
<evidence type="ECO:0000313" key="1">
    <source>
        <dbReference type="EMBL" id="MQM20749.1"/>
    </source>
</evidence>
<organism evidence="1 2">
    <name type="scientific">Colocasia esculenta</name>
    <name type="common">Wild taro</name>
    <name type="synonym">Arum esculentum</name>
    <dbReference type="NCBI Taxonomy" id="4460"/>
    <lineage>
        <taxon>Eukaryota</taxon>
        <taxon>Viridiplantae</taxon>
        <taxon>Streptophyta</taxon>
        <taxon>Embryophyta</taxon>
        <taxon>Tracheophyta</taxon>
        <taxon>Spermatophyta</taxon>
        <taxon>Magnoliopsida</taxon>
        <taxon>Liliopsida</taxon>
        <taxon>Araceae</taxon>
        <taxon>Aroideae</taxon>
        <taxon>Colocasieae</taxon>
        <taxon>Colocasia</taxon>
    </lineage>
</organism>
<dbReference type="EMBL" id="NMUH01010144">
    <property type="protein sequence ID" value="MQM20749.1"/>
    <property type="molecule type" value="Genomic_DNA"/>
</dbReference>
<reference evidence="1" key="1">
    <citation type="submission" date="2017-07" db="EMBL/GenBank/DDBJ databases">
        <title>Taro Niue Genome Assembly and Annotation.</title>
        <authorList>
            <person name="Atibalentja N."/>
            <person name="Keating K."/>
            <person name="Fields C.J."/>
        </authorList>
    </citation>
    <scope>NUCLEOTIDE SEQUENCE</scope>
    <source>
        <strain evidence="1">Niue_2</strain>
        <tissue evidence="1">Leaf</tissue>
    </source>
</reference>
<keyword evidence="2" id="KW-1185">Reference proteome</keyword>